<dbReference type="SUPFAM" id="SSF46785">
    <property type="entry name" value="Winged helix' DNA-binding domain"/>
    <property type="match status" value="1"/>
</dbReference>
<dbReference type="Pfam" id="PF00126">
    <property type="entry name" value="HTH_1"/>
    <property type="match status" value="1"/>
</dbReference>
<dbReference type="EMBL" id="HG992337">
    <property type="protein sequence ID" value="CAE6689101.1"/>
    <property type="molecule type" value="Genomic_DNA"/>
</dbReference>
<gene>
    <name evidence="6" type="primary">hdfR_1</name>
    <name evidence="6" type="ORF">XA1314C_01300</name>
</gene>
<keyword evidence="2" id="KW-0805">Transcription regulation</keyword>
<dbReference type="EMBL" id="HG992337">
    <property type="protein sequence ID" value="CAE6689071.1"/>
    <property type="molecule type" value="Genomic_DNA"/>
</dbReference>
<keyword evidence="4" id="KW-0804">Transcription</keyword>
<dbReference type="InterPro" id="IPR036388">
    <property type="entry name" value="WH-like_DNA-bd_sf"/>
</dbReference>
<dbReference type="Gene3D" id="3.40.190.290">
    <property type="match status" value="1"/>
</dbReference>
<evidence type="ECO:0000256" key="1">
    <source>
        <dbReference type="ARBA" id="ARBA00009437"/>
    </source>
</evidence>
<feature type="domain" description="HTH lysR-type" evidence="5">
    <location>
        <begin position="5"/>
        <end position="62"/>
    </location>
</feature>
<organism evidence="6 7">
    <name type="scientific">Xanthomonas arboricola</name>
    <dbReference type="NCBI Taxonomy" id="56448"/>
    <lineage>
        <taxon>Bacteria</taxon>
        <taxon>Pseudomonadati</taxon>
        <taxon>Pseudomonadota</taxon>
        <taxon>Gammaproteobacteria</taxon>
        <taxon>Lysobacterales</taxon>
        <taxon>Lysobacteraceae</taxon>
        <taxon>Xanthomonas</taxon>
    </lineage>
</organism>
<accession>A0AAU9HN13</accession>
<dbReference type="PROSITE" id="PS50931">
    <property type="entry name" value="HTH_LYSR"/>
    <property type="match status" value="1"/>
</dbReference>
<dbReference type="Gene3D" id="1.10.10.10">
    <property type="entry name" value="Winged helix-like DNA-binding domain superfamily/Winged helix DNA-binding domain"/>
    <property type="match status" value="1"/>
</dbReference>
<keyword evidence="3" id="KW-0238">DNA-binding</keyword>
<dbReference type="GO" id="GO:0000976">
    <property type="term" value="F:transcription cis-regulatory region binding"/>
    <property type="evidence" value="ECO:0007669"/>
    <property type="project" value="TreeGrafter"/>
</dbReference>
<proteinExistence type="inferred from homology"/>
<dbReference type="InterPro" id="IPR005119">
    <property type="entry name" value="LysR_subst-bd"/>
</dbReference>
<dbReference type="Pfam" id="PF03466">
    <property type="entry name" value="LysR_substrate"/>
    <property type="match status" value="1"/>
</dbReference>
<sequence>MQMRLTLRQMQIFCAIAETGSTTGGGVAVSLSQSATSASLNELEGVLGTRLFDRVGKRLVLNTEGQRLLPQARQLLDAAQQIEAAYRPGAGDRKARLRVGCSTTIGNYILPRLLGALRKAAPLLQVDADLANSAAIARKVADFQLDMGLIEGPCHLPELQAEPWLVDELLIVVGARHPLAHASKVTKADLRRADWLLRESGSGTREEVELLLLRHLHDLSETQQVGSSEAIKHTLAQGIGISCLSRWVVSDLLASGQLVALTGVLPSLTRRFFLIRHREKFVSQSLDAFGRACRNFKDDAGAATHHG</sequence>
<evidence type="ECO:0000256" key="3">
    <source>
        <dbReference type="ARBA" id="ARBA00023125"/>
    </source>
</evidence>
<evidence type="ECO:0000256" key="2">
    <source>
        <dbReference type="ARBA" id="ARBA00023015"/>
    </source>
</evidence>
<evidence type="ECO:0000256" key="4">
    <source>
        <dbReference type="ARBA" id="ARBA00023163"/>
    </source>
</evidence>
<protein>
    <submittedName>
        <fullName evidence="6">HTH-type transcriptional regulator HdfR</fullName>
    </submittedName>
</protein>
<dbReference type="Proteomes" id="UP000835242">
    <property type="component" value="Chromosome"/>
</dbReference>
<name>A0AAU9HN13_9XANT</name>
<dbReference type="InterPro" id="IPR000847">
    <property type="entry name" value="LysR_HTH_N"/>
</dbReference>
<dbReference type="PANTHER" id="PTHR30126:SF94">
    <property type="entry name" value="LYSR FAMILY TRANSCRIPTIONAL REGULATOR"/>
    <property type="match status" value="1"/>
</dbReference>
<dbReference type="PANTHER" id="PTHR30126">
    <property type="entry name" value="HTH-TYPE TRANSCRIPTIONAL REGULATOR"/>
    <property type="match status" value="1"/>
</dbReference>
<dbReference type="SUPFAM" id="SSF53850">
    <property type="entry name" value="Periplasmic binding protein-like II"/>
    <property type="match status" value="1"/>
</dbReference>
<reference evidence="6 7" key="1">
    <citation type="submission" date="2021-02" db="EMBL/GenBank/DDBJ databases">
        <authorList>
            <person name="Pothier F. J."/>
        </authorList>
    </citation>
    <scope>NUCLEOTIDE SEQUENCE [LARGE SCALE GENOMIC DNA]</scope>
    <source>
        <strain evidence="6 7">1314c</strain>
    </source>
</reference>
<evidence type="ECO:0000313" key="6">
    <source>
        <dbReference type="EMBL" id="CAE6689071.1"/>
    </source>
</evidence>
<comment type="similarity">
    <text evidence="1">Belongs to the LysR transcriptional regulatory family.</text>
</comment>
<dbReference type="GO" id="GO:0003700">
    <property type="term" value="F:DNA-binding transcription factor activity"/>
    <property type="evidence" value="ECO:0007669"/>
    <property type="project" value="InterPro"/>
</dbReference>
<dbReference type="CDD" id="cd08420">
    <property type="entry name" value="PBP2_CysL_like"/>
    <property type="match status" value="1"/>
</dbReference>
<dbReference type="InterPro" id="IPR036390">
    <property type="entry name" value="WH_DNA-bd_sf"/>
</dbReference>
<evidence type="ECO:0000259" key="5">
    <source>
        <dbReference type="PROSITE" id="PS50931"/>
    </source>
</evidence>
<dbReference type="NCBIfam" id="NF008095">
    <property type="entry name" value="PRK10837.1"/>
    <property type="match status" value="1"/>
</dbReference>
<dbReference type="AlphaFoldDB" id="A0AAU9HN13"/>
<evidence type="ECO:0000313" key="7">
    <source>
        <dbReference type="Proteomes" id="UP000835242"/>
    </source>
</evidence>